<organism evidence="1">
    <name type="scientific">Rhizophagus irregularis (strain DAOM 181602 / DAOM 197198 / MUCL 43194)</name>
    <name type="common">Arbuscular mycorrhizal fungus</name>
    <name type="synonym">Glomus intraradices</name>
    <dbReference type="NCBI Taxonomy" id="747089"/>
    <lineage>
        <taxon>Eukaryota</taxon>
        <taxon>Fungi</taxon>
        <taxon>Fungi incertae sedis</taxon>
        <taxon>Mucoromycota</taxon>
        <taxon>Glomeromycotina</taxon>
        <taxon>Glomeromycetes</taxon>
        <taxon>Glomerales</taxon>
        <taxon>Glomeraceae</taxon>
        <taxon>Rhizophagus</taxon>
    </lineage>
</organism>
<dbReference type="HOGENOM" id="CLU_137516_0_0_1"/>
<sequence length="164" mass="19129">MGNRPIITFKVVTIMGMQAESPKNFPSIEFFLPDDNEYDSEETLDFLGYDLVEMLDEINVEQNEVIIDDKEMEKIDDVISEEEYDNDAIIYDDFSKCGKEIRLDRDFRDKNLTTHGELSNCKYSGEGQQIRYEEENTIVQKGLHYMKKSIENMYLIVLLNLGIS</sequence>
<gene>
    <name evidence="1" type="ORF">GLOINDRAFT_90643</name>
</gene>
<dbReference type="VEuPathDB" id="FungiDB:RhiirFUN_008486"/>
<name>U9UWF4_RHIID</name>
<reference evidence="1" key="1">
    <citation type="submission" date="2013-07" db="EMBL/GenBank/DDBJ databases">
        <title>The genome of an arbuscular mycorrhizal fungus provides insights into the evolution of the oldest plant symbiosis.</title>
        <authorList>
            <consortium name="DOE Joint Genome Institute"/>
            <person name="Tisserant E."/>
            <person name="Malbreil M."/>
            <person name="Kuo A."/>
            <person name="Kohler A."/>
            <person name="Symeonidi A."/>
            <person name="Balestrini R."/>
            <person name="Charron P."/>
            <person name="Duensing N."/>
            <person name="Frei-dit-Frey N."/>
            <person name="Gianinazzi-Pearson V."/>
            <person name="Gilbert B."/>
            <person name="Handa Y."/>
            <person name="Hijri M."/>
            <person name="Kaul R."/>
            <person name="Kawaguchi M."/>
            <person name="Krajinski F."/>
            <person name="Lammers P."/>
            <person name="Lapierre D."/>
            <person name="Masclaux F.G."/>
            <person name="Murat C."/>
            <person name="Morin E."/>
            <person name="Ndikumana S."/>
            <person name="Pagni M."/>
            <person name="Petitpierre D."/>
            <person name="Requena N."/>
            <person name="Rosikiewicz P."/>
            <person name="Riley R."/>
            <person name="Saito K."/>
            <person name="San Clemente H."/>
            <person name="Shapiro H."/>
            <person name="van Tuinen D."/>
            <person name="Becard G."/>
            <person name="Bonfante P."/>
            <person name="Paszkowski U."/>
            <person name="Shachar-Hill Y."/>
            <person name="Young J.P."/>
            <person name="Sanders I.R."/>
            <person name="Henrissat B."/>
            <person name="Rensing S.A."/>
            <person name="Grigoriev I.V."/>
            <person name="Corradi N."/>
            <person name="Roux C."/>
            <person name="Martin F."/>
        </authorList>
    </citation>
    <scope>NUCLEOTIDE SEQUENCE</scope>
    <source>
        <strain evidence="1">DAOM 197198</strain>
    </source>
</reference>
<proteinExistence type="predicted"/>
<protein>
    <submittedName>
        <fullName evidence="1">Uncharacterized protein</fullName>
    </submittedName>
</protein>
<dbReference type="EMBL" id="KI274272">
    <property type="protein sequence ID" value="ESA24027.1"/>
    <property type="molecule type" value="Genomic_DNA"/>
</dbReference>
<accession>U9UWF4</accession>
<dbReference type="AlphaFoldDB" id="U9UWF4"/>
<evidence type="ECO:0000313" key="1">
    <source>
        <dbReference type="EMBL" id="ESA24027.1"/>
    </source>
</evidence>